<keyword evidence="4" id="KW-1185">Reference proteome</keyword>
<proteinExistence type="predicted"/>
<name>A4XMN3_CALS8</name>
<evidence type="ECO:0000259" key="1">
    <source>
        <dbReference type="Pfam" id="PF01807"/>
    </source>
</evidence>
<gene>
    <name evidence="3" type="ordered locus">Csac_2596</name>
</gene>
<evidence type="ECO:0008006" key="5">
    <source>
        <dbReference type="Google" id="ProtNLM"/>
    </source>
</evidence>
<evidence type="ECO:0000313" key="3">
    <source>
        <dbReference type="EMBL" id="ABP68168.2"/>
    </source>
</evidence>
<reference evidence="3 4" key="1">
    <citation type="journal article" date="2008" name="Appl. Environ. Microbiol.">
        <title>Hydrogenomics of the extremely thermophilic bacterium Caldicellulosiruptor saccharolyticus.</title>
        <authorList>
            <person name="van de Werken H.J."/>
            <person name="Verhaart M.R."/>
            <person name="VanFossen A.L."/>
            <person name="Willquist K."/>
            <person name="Lewis D.L."/>
            <person name="Nichols J.D."/>
            <person name="Goorissen H.P."/>
            <person name="Mongodin E.F."/>
            <person name="Nelson K.E."/>
            <person name="van Niel E.W."/>
            <person name="Stams A.J."/>
            <person name="Ward D.E."/>
            <person name="de Vos W.M."/>
            <person name="van der Oost J."/>
            <person name="Kelly R.M."/>
            <person name="Kengen S.W."/>
        </authorList>
    </citation>
    <scope>NUCLEOTIDE SEQUENCE [LARGE SCALE GENOMIC DNA]</scope>
    <source>
        <strain evidence="4">ATCC 43494 / DSM 8903 / Tp8T 6331</strain>
    </source>
</reference>
<dbReference type="GO" id="GO:0003677">
    <property type="term" value="F:DNA binding"/>
    <property type="evidence" value="ECO:0007669"/>
    <property type="project" value="InterPro"/>
</dbReference>
<dbReference type="Pfam" id="PF12965">
    <property type="entry name" value="DUF3854"/>
    <property type="match status" value="1"/>
</dbReference>
<dbReference type="InterPro" id="IPR002694">
    <property type="entry name" value="Znf_CHC2"/>
</dbReference>
<accession>A4XMN3</accession>
<dbReference type="eggNOG" id="COG0358">
    <property type="taxonomic scope" value="Bacteria"/>
</dbReference>
<feature type="domain" description="DUF3854" evidence="2">
    <location>
        <begin position="267"/>
        <end position="367"/>
    </location>
</feature>
<dbReference type="HOGENOM" id="CLU_032287_0_0_9"/>
<dbReference type="Proteomes" id="UP000000256">
    <property type="component" value="Chromosome"/>
</dbReference>
<organism evidence="3 4">
    <name type="scientific">Caldicellulosiruptor saccharolyticus (strain ATCC 43494 / DSM 8903 / Tp8T 6331)</name>
    <dbReference type="NCBI Taxonomy" id="351627"/>
    <lineage>
        <taxon>Bacteria</taxon>
        <taxon>Bacillati</taxon>
        <taxon>Bacillota</taxon>
        <taxon>Bacillota incertae sedis</taxon>
        <taxon>Caldicellulosiruptorales</taxon>
        <taxon>Caldicellulosiruptoraceae</taxon>
        <taxon>Caldicellulosiruptor</taxon>
    </lineage>
</organism>
<dbReference type="Pfam" id="PF01807">
    <property type="entry name" value="Zn_ribbon_DnaG"/>
    <property type="match status" value="1"/>
</dbReference>
<dbReference type="STRING" id="351627.Csac_2596"/>
<dbReference type="InterPro" id="IPR036977">
    <property type="entry name" value="DNA_primase_Znf_CHC2"/>
</dbReference>
<dbReference type="InterPro" id="IPR024385">
    <property type="entry name" value="DUF3854"/>
</dbReference>
<dbReference type="AlphaFoldDB" id="A4XMN3"/>
<dbReference type="Gene3D" id="3.90.580.10">
    <property type="entry name" value="Zinc finger, CHC2-type domain"/>
    <property type="match status" value="1"/>
</dbReference>
<dbReference type="KEGG" id="csc:Csac_2596"/>
<dbReference type="OrthoDB" id="2665710at2"/>
<evidence type="ECO:0000313" key="4">
    <source>
        <dbReference type="Proteomes" id="UP000000256"/>
    </source>
</evidence>
<dbReference type="SUPFAM" id="SSF57783">
    <property type="entry name" value="Zinc beta-ribbon"/>
    <property type="match status" value="1"/>
</dbReference>
<dbReference type="GO" id="GO:0006260">
    <property type="term" value="P:DNA replication"/>
    <property type="evidence" value="ECO:0007669"/>
    <property type="project" value="InterPro"/>
</dbReference>
<dbReference type="GO" id="GO:0003899">
    <property type="term" value="F:DNA-directed RNA polymerase activity"/>
    <property type="evidence" value="ECO:0007669"/>
    <property type="project" value="InterPro"/>
</dbReference>
<sequence>MKHELIDIRMDDVLNLLRLNIVKQHGNELNAYCPKCDIHKIKGEGHLYINVYKNTFFCHKCGVGGNALQLYAWLSNMDTKEAYKELTQILTKGTKRARKAVAEPTVNYNITVKSDNLAPVEQRDKVYREFIKLLDLDEKHKEHLLLRGLTETFIKFKSYKSLNVRDERKRKEICKTLIEKGLSLEGVPGFFRHSDGSWDFINYDGFCIPAKDFEGRIQGLQVRIVKENSTSGKYRWFSSGNVPTGTSAKNFIHVTGSFNEEKCRRAFIIEGILKADICSYLMDGELFIGIPGIANSHDSAVEVVKNLGLKYEGEVYVVVDNDYYDKKEVQDAFEKLKKKFKEAGISILRLGFNLSYKGFDDYLLAKARGECA</sequence>
<feature type="domain" description="Zinc finger CHC2-type" evidence="1">
    <location>
        <begin position="22"/>
        <end position="90"/>
    </location>
</feature>
<evidence type="ECO:0000259" key="2">
    <source>
        <dbReference type="Pfam" id="PF12965"/>
    </source>
</evidence>
<dbReference type="RefSeq" id="WP_011918087.1">
    <property type="nucleotide sequence ID" value="NC_009437.1"/>
</dbReference>
<dbReference type="EMBL" id="CP000679">
    <property type="protein sequence ID" value="ABP68168.2"/>
    <property type="molecule type" value="Genomic_DNA"/>
</dbReference>
<dbReference type="GO" id="GO:0008270">
    <property type="term" value="F:zinc ion binding"/>
    <property type="evidence" value="ECO:0007669"/>
    <property type="project" value="InterPro"/>
</dbReference>
<protein>
    <recommendedName>
        <fullName evidence="5">DUF3854 domain-containing protein</fullName>
    </recommendedName>
</protein>